<dbReference type="EMBL" id="AZCX01000005">
    <property type="protein sequence ID" value="KRK47910.1"/>
    <property type="molecule type" value="Genomic_DNA"/>
</dbReference>
<protein>
    <recommendedName>
        <fullName evidence="6">Peptidase M10 metallopeptidase domain-containing protein</fullName>
    </recommendedName>
</protein>
<feature type="chain" id="PRO_5006405243" description="Peptidase M10 metallopeptidase domain-containing protein" evidence="5">
    <location>
        <begin position="20"/>
        <end position="221"/>
    </location>
</feature>
<dbReference type="PATRIC" id="fig|1302272.5.peg.2162"/>
<organism evidence="7 8">
    <name type="scientific">Secundilactobacillus kimchicus JCM 15530</name>
    <dbReference type="NCBI Taxonomy" id="1302272"/>
    <lineage>
        <taxon>Bacteria</taxon>
        <taxon>Bacillati</taxon>
        <taxon>Bacillota</taxon>
        <taxon>Bacilli</taxon>
        <taxon>Lactobacillales</taxon>
        <taxon>Lactobacillaceae</taxon>
        <taxon>Secundilactobacillus</taxon>
    </lineage>
</organism>
<dbReference type="GO" id="GO:0004222">
    <property type="term" value="F:metalloendopeptidase activity"/>
    <property type="evidence" value="ECO:0007669"/>
    <property type="project" value="InterPro"/>
</dbReference>
<comment type="caution">
    <text evidence="7">The sequence shown here is derived from an EMBL/GenBank/DDBJ whole genome shotgun (WGS) entry which is preliminary data.</text>
</comment>
<evidence type="ECO:0000256" key="1">
    <source>
        <dbReference type="ARBA" id="ARBA00022670"/>
    </source>
</evidence>
<keyword evidence="2" id="KW-0479">Metal-binding</keyword>
<keyword evidence="4" id="KW-0862">Zinc</keyword>
<keyword evidence="1" id="KW-0645">Protease</keyword>
<evidence type="ECO:0000256" key="5">
    <source>
        <dbReference type="SAM" id="SignalP"/>
    </source>
</evidence>
<dbReference type="InterPro" id="IPR024079">
    <property type="entry name" value="MetalloPept_cat_dom_sf"/>
</dbReference>
<sequence length="221" mass="24143">MLTSLILISSFLIPQQARAAVTPFGSLRFPQPTATINVSGPAATLTAWNTAIKAWNKTGVFTFTKVTGKAQIKADSWSNLTTDKNVAGLTQLSSNNGVTIDSAVTGINTAVLKFYRYSKSSWAIVAEHELGHVIGLQHNPSKNSVMYFQNRYVGIQAVDTQSVREHYRTPLPLGPTRTLAAQATGFHTTICGLGEFGWPPHFVLMHRTFVPWTASSIFMTE</sequence>
<keyword evidence="8" id="KW-1185">Reference proteome</keyword>
<gene>
    <name evidence="7" type="ORF">FC96_GL002115</name>
</gene>
<dbReference type="Proteomes" id="UP000050911">
    <property type="component" value="Unassembled WGS sequence"/>
</dbReference>
<proteinExistence type="predicted"/>
<keyword evidence="5" id="KW-0732">Signal</keyword>
<feature type="signal peptide" evidence="5">
    <location>
        <begin position="1"/>
        <end position="19"/>
    </location>
</feature>
<dbReference type="SUPFAM" id="SSF55486">
    <property type="entry name" value="Metalloproteases ('zincins'), catalytic domain"/>
    <property type="match status" value="1"/>
</dbReference>
<dbReference type="Gene3D" id="3.40.390.10">
    <property type="entry name" value="Collagenase (Catalytic Domain)"/>
    <property type="match status" value="1"/>
</dbReference>
<dbReference type="InterPro" id="IPR001818">
    <property type="entry name" value="Pept_M10_metallopeptidase"/>
</dbReference>
<evidence type="ECO:0000256" key="2">
    <source>
        <dbReference type="ARBA" id="ARBA00022723"/>
    </source>
</evidence>
<dbReference type="Pfam" id="PF00413">
    <property type="entry name" value="Peptidase_M10"/>
    <property type="match status" value="1"/>
</dbReference>
<keyword evidence="3" id="KW-0378">Hydrolase</keyword>
<dbReference type="GO" id="GO:0008270">
    <property type="term" value="F:zinc ion binding"/>
    <property type="evidence" value="ECO:0007669"/>
    <property type="project" value="InterPro"/>
</dbReference>
<feature type="domain" description="Peptidase M10 metallopeptidase" evidence="6">
    <location>
        <begin position="84"/>
        <end position="167"/>
    </location>
</feature>
<dbReference type="AlphaFoldDB" id="A0A0R1HN23"/>
<accession>A0A0R1HN23</accession>
<dbReference type="STRING" id="1302272.FC96_GL002115"/>
<evidence type="ECO:0000313" key="7">
    <source>
        <dbReference type="EMBL" id="KRK47910.1"/>
    </source>
</evidence>
<reference evidence="7 8" key="1">
    <citation type="journal article" date="2015" name="Genome Announc.">
        <title>Expanding the biotechnology potential of lactobacilli through comparative genomics of 213 strains and associated genera.</title>
        <authorList>
            <person name="Sun Z."/>
            <person name="Harris H.M."/>
            <person name="McCann A."/>
            <person name="Guo C."/>
            <person name="Argimon S."/>
            <person name="Zhang W."/>
            <person name="Yang X."/>
            <person name="Jeffery I.B."/>
            <person name="Cooney J.C."/>
            <person name="Kagawa T.F."/>
            <person name="Liu W."/>
            <person name="Song Y."/>
            <person name="Salvetti E."/>
            <person name="Wrobel A."/>
            <person name="Rasinkangas P."/>
            <person name="Parkhill J."/>
            <person name="Rea M.C."/>
            <person name="O'Sullivan O."/>
            <person name="Ritari J."/>
            <person name="Douillard F.P."/>
            <person name="Paul Ross R."/>
            <person name="Yang R."/>
            <person name="Briner A.E."/>
            <person name="Felis G.E."/>
            <person name="de Vos W.M."/>
            <person name="Barrangou R."/>
            <person name="Klaenhammer T.R."/>
            <person name="Caufield P.W."/>
            <person name="Cui Y."/>
            <person name="Zhang H."/>
            <person name="O'Toole P.W."/>
        </authorList>
    </citation>
    <scope>NUCLEOTIDE SEQUENCE [LARGE SCALE GENOMIC DNA]</scope>
    <source>
        <strain evidence="7 8">JCM 15530</strain>
    </source>
</reference>
<name>A0A0R1HN23_9LACO</name>
<dbReference type="GO" id="GO:0006508">
    <property type="term" value="P:proteolysis"/>
    <property type="evidence" value="ECO:0007669"/>
    <property type="project" value="UniProtKB-KW"/>
</dbReference>
<evidence type="ECO:0000313" key="8">
    <source>
        <dbReference type="Proteomes" id="UP000050911"/>
    </source>
</evidence>
<evidence type="ECO:0000259" key="6">
    <source>
        <dbReference type="Pfam" id="PF00413"/>
    </source>
</evidence>
<dbReference type="GO" id="GO:0031012">
    <property type="term" value="C:extracellular matrix"/>
    <property type="evidence" value="ECO:0007669"/>
    <property type="project" value="InterPro"/>
</dbReference>
<evidence type="ECO:0000256" key="4">
    <source>
        <dbReference type="ARBA" id="ARBA00022833"/>
    </source>
</evidence>
<evidence type="ECO:0000256" key="3">
    <source>
        <dbReference type="ARBA" id="ARBA00022801"/>
    </source>
</evidence>